<dbReference type="PANTHER" id="PTHR44086:SF10">
    <property type="entry name" value="THIOSULFATE SULFURTRANSFERASE_RHODANESE-LIKE DOMAIN-CONTAINING PROTEIN 3"/>
    <property type="match status" value="1"/>
</dbReference>
<dbReference type="Pfam" id="PF00581">
    <property type="entry name" value="Rhodanese"/>
    <property type="match status" value="1"/>
</dbReference>
<protein>
    <recommendedName>
        <fullName evidence="1">Rhodanese domain-containing protein</fullName>
    </recommendedName>
</protein>
<dbReference type="EMBL" id="CP009516">
    <property type="protein sequence ID" value="AKB78874.1"/>
    <property type="molecule type" value="Genomic_DNA"/>
</dbReference>
<dbReference type="HOGENOM" id="CLU_2766079_0_0_2"/>
<keyword evidence="3" id="KW-1185">Reference proteome</keyword>
<organism evidence="2 3">
    <name type="scientific">Methanosarcina horonobensis HB-1 = JCM 15518</name>
    <dbReference type="NCBI Taxonomy" id="1434110"/>
    <lineage>
        <taxon>Archaea</taxon>
        <taxon>Methanobacteriati</taxon>
        <taxon>Methanobacteriota</taxon>
        <taxon>Stenosarchaea group</taxon>
        <taxon>Methanomicrobia</taxon>
        <taxon>Methanosarcinales</taxon>
        <taxon>Methanosarcinaceae</taxon>
        <taxon>Methanosarcina</taxon>
    </lineage>
</organism>
<dbReference type="PANTHER" id="PTHR44086">
    <property type="entry name" value="THIOSULFATE SULFURTRANSFERASE RDL2, MITOCHONDRIAL-RELATED"/>
    <property type="match status" value="1"/>
</dbReference>
<dbReference type="CDD" id="cd00158">
    <property type="entry name" value="RHOD"/>
    <property type="match status" value="1"/>
</dbReference>
<name>A0A0E3SAT7_9EURY</name>
<dbReference type="PROSITE" id="PS50206">
    <property type="entry name" value="RHODANESE_3"/>
    <property type="match status" value="1"/>
</dbReference>
<reference evidence="2 3" key="1">
    <citation type="submission" date="2014-07" db="EMBL/GenBank/DDBJ databases">
        <title>Methanogenic archaea and the global carbon cycle.</title>
        <authorList>
            <person name="Henriksen J.R."/>
            <person name="Luke J."/>
            <person name="Reinhart S."/>
            <person name="Benedict M.N."/>
            <person name="Youngblut N.D."/>
            <person name="Metcalf M.E."/>
            <person name="Whitaker R.J."/>
            <person name="Metcalf W.W."/>
        </authorList>
    </citation>
    <scope>NUCLEOTIDE SEQUENCE [LARGE SCALE GENOMIC DNA]</scope>
    <source>
        <strain evidence="2 3">HB-1</strain>
    </source>
</reference>
<dbReference type="GO" id="GO:0004792">
    <property type="term" value="F:thiosulfate-cyanide sulfurtransferase activity"/>
    <property type="evidence" value="ECO:0007669"/>
    <property type="project" value="TreeGrafter"/>
</dbReference>
<dbReference type="STRING" id="1434110.MSHOH_2391"/>
<evidence type="ECO:0000313" key="2">
    <source>
        <dbReference type="EMBL" id="AKB78874.1"/>
    </source>
</evidence>
<dbReference type="InterPro" id="IPR001763">
    <property type="entry name" value="Rhodanese-like_dom"/>
</dbReference>
<accession>A0A0E3SAT7</accession>
<gene>
    <name evidence="2" type="ORF">MSHOH_2391</name>
</gene>
<dbReference type="Gene3D" id="3.40.250.10">
    <property type="entry name" value="Rhodanese-like domain"/>
    <property type="match status" value="1"/>
</dbReference>
<dbReference type="PATRIC" id="fig|1434110.4.peg.3076"/>
<proteinExistence type="predicted"/>
<evidence type="ECO:0000259" key="1">
    <source>
        <dbReference type="PROSITE" id="PS50206"/>
    </source>
</evidence>
<sequence length="69" mass="7375">MGELPKNKDMKVLVYCKAGNRGAAASQLIADAGYKRVYNVQGGINSWVNAGCPIVVDPTEWTASYPSSL</sequence>
<evidence type="ECO:0000313" key="3">
    <source>
        <dbReference type="Proteomes" id="UP000033101"/>
    </source>
</evidence>
<dbReference type="KEGG" id="mhor:MSHOH_2391"/>
<dbReference type="Proteomes" id="UP000033101">
    <property type="component" value="Chromosome"/>
</dbReference>
<dbReference type="SUPFAM" id="SSF52821">
    <property type="entry name" value="Rhodanese/Cell cycle control phosphatase"/>
    <property type="match status" value="1"/>
</dbReference>
<dbReference type="AlphaFoldDB" id="A0A0E3SAT7"/>
<feature type="domain" description="Rhodanese" evidence="1">
    <location>
        <begin position="1"/>
        <end position="56"/>
    </location>
</feature>
<dbReference type="InterPro" id="IPR036873">
    <property type="entry name" value="Rhodanese-like_dom_sf"/>
</dbReference>